<dbReference type="PANTHER" id="PTHR30537:SF10">
    <property type="entry name" value="TRANSCRIPTIONAL REGULATOR-RELATED"/>
    <property type="match status" value="1"/>
</dbReference>
<dbReference type="RefSeq" id="WP_380188044.1">
    <property type="nucleotide sequence ID" value="NZ_JBHTBQ010000018.1"/>
</dbReference>
<organism evidence="6 7">
    <name type="scientific">Iodobacter arcticus</name>
    <dbReference type="NCBI Taxonomy" id="590593"/>
    <lineage>
        <taxon>Bacteria</taxon>
        <taxon>Pseudomonadati</taxon>
        <taxon>Pseudomonadota</taxon>
        <taxon>Betaproteobacteria</taxon>
        <taxon>Neisseriales</taxon>
        <taxon>Chitinibacteraceae</taxon>
        <taxon>Iodobacter</taxon>
    </lineage>
</organism>
<dbReference type="Pfam" id="PF03466">
    <property type="entry name" value="LysR_substrate"/>
    <property type="match status" value="1"/>
</dbReference>
<reference evidence="7" key="1">
    <citation type="journal article" date="2019" name="Int. J. Syst. Evol. Microbiol.">
        <title>The Global Catalogue of Microorganisms (GCM) 10K type strain sequencing project: providing services to taxonomists for standard genome sequencing and annotation.</title>
        <authorList>
            <consortium name="The Broad Institute Genomics Platform"/>
            <consortium name="The Broad Institute Genome Sequencing Center for Infectious Disease"/>
            <person name="Wu L."/>
            <person name="Ma J."/>
        </authorList>
    </citation>
    <scope>NUCLEOTIDE SEQUENCE [LARGE SCALE GENOMIC DNA]</scope>
    <source>
        <strain evidence="7">CCUG 62945</strain>
    </source>
</reference>
<evidence type="ECO:0000256" key="3">
    <source>
        <dbReference type="ARBA" id="ARBA00023125"/>
    </source>
</evidence>
<dbReference type="PROSITE" id="PS50931">
    <property type="entry name" value="HTH_LYSR"/>
    <property type="match status" value="1"/>
</dbReference>
<dbReference type="PANTHER" id="PTHR30537">
    <property type="entry name" value="HTH-TYPE TRANSCRIPTIONAL REGULATOR"/>
    <property type="match status" value="1"/>
</dbReference>
<protein>
    <submittedName>
        <fullName evidence="6">LysR family transcriptional regulator</fullName>
    </submittedName>
</protein>
<dbReference type="InterPro" id="IPR005119">
    <property type="entry name" value="LysR_subst-bd"/>
</dbReference>
<dbReference type="InterPro" id="IPR058163">
    <property type="entry name" value="LysR-type_TF_proteobact-type"/>
</dbReference>
<dbReference type="InterPro" id="IPR036388">
    <property type="entry name" value="WH-like_DNA-bd_sf"/>
</dbReference>
<dbReference type="Pfam" id="PF00126">
    <property type="entry name" value="HTH_1"/>
    <property type="match status" value="1"/>
</dbReference>
<gene>
    <name evidence="6" type="ORF">ACFQNF_11155</name>
</gene>
<keyword evidence="2" id="KW-0805">Transcription regulation</keyword>
<keyword evidence="4" id="KW-0804">Transcription</keyword>
<comment type="caution">
    <text evidence="6">The sequence shown here is derived from an EMBL/GenBank/DDBJ whole genome shotgun (WGS) entry which is preliminary data.</text>
</comment>
<evidence type="ECO:0000259" key="5">
    <source>
        <dbReference type="PROSITE" id="PS50931"/>
    </source>
</evidence>
<accession>A0ABW2QY91</accession>
<proteinExistence type="inferred from homology"/>
<dbReference type="Gene3D" id="1.10.10.10">
    <property type="entry name" value="Winged helix-like DNA-binding domain superfamily/Winged helix DNA-binding domain"/>
    <property type="match status" value="1"/>
</dbReference>
<keyword evidence="3" id="KW-0238">DNA-binding</keyword>
<dbReference type="EMBL" id="JBHTBQ010000018">
    <property type="protein sequence ID" value="MFC7420428.1"/>
    <property type="molecule type" value="Genomic_DNA"/>
</dbReference>
<dbReference type="Proteomes" id="UP001596473">
    <property type="component" value="Unassembled WGS sequence"/>
</dbReference>
<evidence type="ECO:0000256" key="2">
    <source>
        <dbReference type="ARBA" id="ARBA00023015"/>
    </source>
</evidence>
<evidence type="ECO:0000313" key="6">
    <source>
        <dbReference type="EMBL" id="MFC7420428.1"/>
    </source>
</evidence>
<dbReference type="SUPFAM" id="SSF53850">
    <property type="entry name" value="Periplasmic binding protein-like II"/>
    <property type="match status" value="1"/>
</dbReference>
<name>A0ABW2QY91_9NEIS</name>
<evidence type="ECO:0000313" key="7">
    <source>
        <dbReference type="Proteomes" id="UP001596473"/>
    </source>
</evidence>
<dbReference type="SUPFAM" id="SSF46785">
    <property type="entry name" value="Winged helix' DNA-binding domain"/>
    <property type="match status" value="1"/>
</dbReference>
<feature type="domain" description="HTH lysR-type" evidence="5">
    <location>
        <begin position="1"/>
        <end position="58"/>
    </location>
</feature>
<keyword evidence="7" id="KW-1185">Reference proteome</keyword>
<dbReference type="InterPro" id="IPR000847">
    <property type="entry name" value="LysR_HTH_N"/>
</dbReference>
<comment type="similarity">
    <text evidence="1">Belongs to the LysR transcriptional regulatory family.</text>
</comment>
<evidence type="ECO:0000256" key="1">
    <source>
        <dbReference type="ARBA" id="ARBA00009437"/>
    </source>
</evidence>
<dbReference type="InterPro" id="IPR036390">
    <property type="entry name" value="WH_DNA-bd_sf"/>
</dbReference>
<evidence type="ECO:0000256" key="4">
    <source>
        <dbReference type="ARBA" id="ARBA00023163"/>
    </source>
</evidence>
<dbReference type="Gene3D" id="3.40.190.290">
    <property type="match status" value="1"/>
</dbReference>
<sequence length="290" mass="32651">MQWQGIVEFISVAETQSFTLTAQKLEMSVAQVSRQVSALEQRLAARLLHRTTRKVSLTEQGQLYYQYCRPLLDGLHEAELALLQTQDKPVGKLRITAPVYYGETVVAPILHQYLIDFPQLNAELLLDNHKVDLVADHIDLAIRLGPMDESSLMVTQLGSRIHHVCASPQYLDQYGTPHTLAELKQQQCLIGAVNMWRFREGTQHREISVNGRLRCNSGSSLVQAALKGLGLVQLPDYYVDTYLQSGQLISVLEPFALTDGIWAISPRSRFIPPKVSRFIEYLRAALLLAD</sequence>